<dbReference type="Pfam" id="PF03205">
    <property type="entry name" value="MobB"/>
    <property type="match status" value="1"/>
</dbReference>
<dbReference type="Gene3D" id="3.40.50.300">
    <property type="entry name" value="P-loop containing nucleotide triphosphate hydrolases"/>
    <property type="match status" value="1"/>
</dbReference>
<dbReference type="GO" id="GO:0046872">
    <property type="term" value="F:metal ion binding"/>
    <property type="evidence" value="ECO:0007669"/>
    <property type="project" value="UniProtKB-KW"/>
</dbReference>
<dbReference type="EMBL" id="JAXUHJ010000010">
    <property type="protein sequence ID" value="MEJ8543152.1"/>
    <property type="molecule type" value="Genomic_DNA"/>
</dbReference>
<keyword evidence="2" id="KW-0479">Metal-binding</keyword>
<name>A0A9E7RV15_METWO</name>
<dbReference type="KEGG" id="mwo:MWSIV6_0091"/>
<reference evidence="7" key="1">
    <citation type="submission" date="2022-09" db="EMBL/GenBank/DDBJ databases">
        <title>Characterization of three MwoI isoschizomers from sequenced genome and metagenomes.</title>
        <authorList>
            <person name="Fomenkov A."/>
            <person name="Xu S.Y."/>
            <person name="Roberts R.J."/>
        </authorList>
    </citation>
    <scope>NUCLEOTIDE SEQUENCE</scope>
    <source>
        <strain evidence="7">DSM 2970</strain>
    </source>
</reference>
<dbReference type="Proteomes" id="UP001065373">
    <property type="component" value="Chromosome"/>
</dbReference>
<evidence type="ECO:0000313" key="8">
    <source>
        <dbReference type="Proteomes" id="UP001369247"/>
    </source>
</evidence>
<keyword evidence="3" id="KW-0408">Iron</keyword>
<dbReference type="Gene3D" id="1.10.15.40">
    <property type="entry name" value="Electron transport complex subunit B, putative Fe-S cluster"/>
    <property type="match status" value="1"/>
</dbReference>
<sequence length="229" mass="25462">MKIVGVTGTKDSGKTVLVEKLVEGLAGEGYRTATLKHSHVGFDFPGRDTDRHRKAGAEIVVGAGRETFFLLERELDLEEIVAVIDVLDGVDFLIVEGFKSMEYANFSTSTPNEFTLKVVDPFKLEDVDELIDLIKRRSYGLLQGLDCGKCGFKSCSEFAASKVRGYADEVDCRSQPEKALLRINGRPVPMNPFVQEFISKTVLGMVDALDTENLKIEKVDLIIKVQRNR</sequence>
<evidence type="ECO:0000259" key="5">
    <source>
        <dbReference type="PROSITE" id="PS51656"/>
    </source>
</evidence>
<accession>A0A9E7RV15</accession>
<keyword evidence="4" id="KW-0411">Iron-sulfur</keyword>
<dbReference type="PROSITE" id="PS51656">
    <property type="entry name" value="4FE4S"/>
    <property type="match status" value="1"/>
</dbReference>
<evidence type="ECO:0000256" key="2">
    <source>
        <dbReference type="ARBA" id="ARBA00022723"/>
    </source>
</evidence>
<dbReference type="InterPro" id="IPR052539">
    <property type="entry name" value="MGD_biosynthesis_adapter"/>
</dbReference>
<dbReference type="InterPro" id="IPR027417">
    <property type="entry name" value="P-loop_NTPase"/>
</dbReference>
<dbReference type="AlphaFoldDB" id="A0A9E7RV15"/>
<dbReference type="PANTHER" id="PTHR40072">
    <property type="entry name" value="MOLYBDOPTERIN-GUANINE DINUCLEOTIDE BIOSYNTHESIS ADAPTER PROTEIN-RELATED"/>
    <property type="match status" value="1"/>
</dbReference>
<protein>
    <submittedName>
        <fullName evidence="7">Molybdopterin-guanine dinucleotide biosynthesis protein B</fullName>
    </submittedName>
</protein>
<dbReference type="NCBIfam" id="NF011063">
    <property type="entry name" value="PRK14494.1-2"/>
    <property type="match status" value="1"/>
</dbReference>
<dbReference type="InterPro" id="IPR007202">
    <property type="entry name" value="4Fe-4S_dom"/>
</dbReference>
<evidence type="ECO:0000256" key="4">
    <source>
        <dbReference type="ARBA" id="ARBA00023014"/>
    </source>
</evidence>
<dbReference type="PANTHER" id="PTHR40072:SF1">
    <property type="entry name" value="MOLYBDOPTERIN-GUANINE DINUCLEOTIDE BIOSYNTHESIS ADAPTER PROTEIN"/>
    <property type="match status" value="1"/>
</dbReference>
<keyword evidence="1" id="KW-0004">4Fe-4S</keyword>
<dbReference type="SUPFAM" id="SSF52540">
    <property type="entry name" value="P-loop containing nucleoside triphosphate hydrolases"/>
    <property type="match status" value="1"/>
</dbReference>
<evidence type="ECO:0000256" key="3">
    <source>
        <dbReference type="ARBA" id="ARBA00023004"/>
    </source>
</evidence>
<keyword evidence="8" id="KW-1185">Reference proteome</keyword>
<dbReference type="GO" id="GO:0006777">
    <property type="term" value="P:Mo-molybdopterin cofactor biosynthetic process"/>
    <property type="evidence" value="ECO:0007669"/>
    <property type="project" value="InterPro"/>
</dbReference>
<organism evidence="7">
    <name type="scientific">Methanothermobacter wolfeii</name>
    <name type="common">Methanobacterium wolfei</name>
    <dbReference type="NCBI Taxonomy" id="145261"/>
    <lineage>
        <taxon>Archaea</taxon>
        <taxon>Methanobacteriati</taxon>
        <taxon>Methanobacteriota</taxon>
        <taxon>Methanomada group</taxon>
        <taxon>Methanobacteria</taxon>
        <taxon>Methanobacteriales</taxon>
        <taxon>Methanobacteriaceae</taxon>
        <taxon>Methanothermobacter</taxon>
    </lineage>
</organism>
<dbReference type="Proteomes" id="UP001369247">
    <property type="component" value="Unassembled WGS sequence"/>
</dbReference>
<dbReference type="GeneID" id="75105694"/>
<evidence type="ECO:0000313" key="7">
    <source>
        <dbReference type="EMBL" id="UXH31828.1"/>
    </source>
</evidence>
<evidence type="ECO:0000256" key="1">
    <source>
        <dbReference type="ARBA" id="ARBA00022485"/>
    </source>
</evidence>
<reference evidence="6 8" key="2">
    <citation type="submission" date="2023-12" db="EMBL/GenBank/DDBJ databases">
        <title>Phenotypic and Genomic Characterization of Methanothermobacter wolfeii Strain BSEL, a CO2-Capturing Archaeon with Minimal Nutrient Requirements.</title>
        <authorList>
            <person name="Ale Enriquez F."/>
            <person name="Ahring B.K."/>
        </authorList>
    </citation>
    <scope>NUCLEOTIDE SEQUENCE [LARGE SCALE GENOMIC DNA]</scope>
    <source>
        <strain evidence="6 8">BSEL-1</strain>
    </source>
</reference>
<dbReference type="GO" id="GO:0051539">
    <property type="term" value="F:4 iron, 4 sulfur cluster binding"/>
    <property type="evidence" value="ECO:0007669"/>
    <property type="project" value="UniProtKB-KW"/>
</dbReference>
<dbReference type="NCBIfam" id="TIGR00176">
    <property type="entry name" value="mobB"/>
    <property type="match status" value="1"/>
</dbReference>
<dbReference type="Pfam" id="PF04060">
    <property type="entry name" value="FeS"/>
    <property type="match status" value="1"/>
</dbReference>
<feature type="domain" description="4Fe-4S" evidence="5">
    <location>
        <begin position="129"/>
        <end position="191"/>
    </location>
</feature>
<dbReference type="EMBL" id="CP104550">
    <property type="protein sequence ID" value="UXH31828.1"/>
    <property type="molecule type" value="Genomic_DNA"/>
</dbReference>
<gene>
    <name evidence="7" type="primary">mobB</name>
    <name evidence="7" type="ORF">N5910_00540</name>
    <name evidence="6" type="ORF">U2150_06585</name>
</gene>
<dbReference type="RefSeq" id="WP_074358280.1">
    <property type="nucleotide sequence ID" value="NZ_CP104550.1"/>
</dbReference>
<dbReference type="InterPro" id="IPR004435">
    <property type="entry name" value="MobB_dom"/>
</dbReference>
<proteinExistence type="predicted"/>
<evidence type="ECO:0000313" key="6">
    <source>
        <dbReference type="EMBL" id="MEJ8543152.1"/>
    </source>
</evidence>
<dbReference type="GO" id="GO:0005525">
    <property type="term" value="F:GTP binding"/>
    <property type="evidence" value="ECO:0007669"/>
    <property type="project" value="InterPro"/>
</dbReference>